<evidence type="ECO:0000256" key="10">
    <source>
        <dbReference type="PROSITE-ProRule" id="PRU10132"/>
    </source>
</evidence>
<dbReference type="Pfam" id="PF00899">
    <property type="entry name" value="ThiF"/>
    <property type="match status" value="1"/>
</dbReference>
<evidence type="ECO:0000259" key="16">
    <source>
        <dbReference type="Pfam" id="PF16191"/>
    </source>
</evidence>
<dbReference type="FunFam" id="3.40.50.12550:FF:000001">
    <property type="entry name" value="Ubiquitin-activating enzyme E1 1"/>
    <property type="match status" value="1"/>
</dbReference>
<feature type="region of interest" description="Disordered" evidence="12">
    <location>
        <begin position="1"/>
        <end position="57"/>
    </location>
</feature>
<feature type="non-terminal residue" evidence="17">
    <location>
        <position position="681"/>
    </location>
</feature>
<feature type="domain" description="Ubiquitin-activating enzyme SCCH" evidence="14">
    <location>
        <begin position="641"/>
        <end position="678"/>
    </location>
</feature>
<dbReference type="Pfam" id="PF10585">
    <property type="entry name" value="UBA_E1_SCCH"/>
    <property type="match status" value="1"/>
</dbReference>
<evidence type="ECO:0000256" key="7">
    <source>
        <dbReference type="ARBA" id="ARBA00022786"/>
    </source>
</evidence>
<dbReference type="InterPro" id="IPR045886">
    <property type="entry name" value="ThiF/MoeB/HesA"/>
</dbReference>
<dbReference type="PROSITE" id="PS00865">
    <property type="entry name" value="UBIQUITIN_ACTIVAT_2"/>
    <property type="match status" value="1"/>
</dbReference>
<dbReference type="OMA" id="THARFFW"/>
<evidence type="ECO:0000256" key="11">
    <source>
        <dbReference type="RuleBase" id="RU000519"/>
    </source>
</evidence>
<dbReference type="GO" id="GO:0005524">
    <property type="term" value="F:ATP binding"/>
    <property type="evidence" value="ECO:0007669"/>
    <property type="project" value="UniProtKB-KW"/>
</dbReference>
<dbReference type="UniPathway" id="UPA00143"/>
<dbReference type="InterPro" id="IPR019572">
    <property type="entry name" value="UBA_E1_SCCH"/>
</dbReference>
<dbReference type="Pfam" id="PF16191">
    <property type="entry name" value="E1_4HB"/>
    <property type="match status" value="1"/>
</dbReference>
<dbReference type="PANTHER" id="PTHR10953">
    <property type="entry name" value="UBIQUITIN-ACTIVATING ENZYME E1"/>
    <property type="match status" value="1"/>
</dbReference>
<keyword evidence="6 11" id="KW-0547">Nucleotide-binding</keyword>
<keyword evidence="18" id="KW-1185">Reference proteome</keyword>
<dbReference type="Gene3D" id="1.10.10.2660">
    <property type="entry name" value="Ubiquitin-activating enzyme E1, SCCH domain"/>
    <property type="match status" value="1"/>
</dbReference>
<dbReference type="InterPro" id="IPR033127">
    <property type="entry name" value="UBQ-activ_enz_E1_Cys_AS"/>
</dbReference>
<dbReference type="InterPro" id="IPR042449">
    <property type="entry name" value="Ub-E1_IAD_1"/>
</dbReference>
<evidence type="ECO:0000256" key="4">
    <source>
        <dbReference type="ARBA" id="ARBA00012990"/>
    </source>
</evidence>
<accession>A0A087UPR7</accession>
<name>A0A087UPR7_STEMI</name>
<dbReference type="GO" id="GO:0006974">
    <property type="term" value="P:DNA damage response"/>
    <property type="evidence" value="ECO:0007669"/>
    <property type="project" value="TreeGrafter"/>
</dbReference>
<evidence type="ECO:0000313" key="18">
    <source>
        <dbReference type="Proteomes" id="UP000054359"/>
    </source>
</evidence>
<dbReference type="InterPro" id="IPR042063">
    <property type="entry name" value="Ubi_acti_E1_SCCH"/>
</dbReference>
<evidence type="ECO:0000259" key="15">
    <source>
        <dbReference type="Pfam" id="PF16190"/>
    </source>
</evidence>
<dbReference type="GO" id="GO:0005634">
    <property type="term" value="C:nucleus"/>
    <property type="evidence" value="ECO:0007669"/>
    <property type="project" value="TreeGrafter"/>
</dbReference>
<dbReference type="InterPro" id="IPR032420">
    <property type="entry name" value="E1_4HB"/>
</dbReference>
<dbReference type="Proteomes" id="UP000054359">
    <property type="component" value="Unassembled WGS sequence"/>
</dbReference>
<evidence type="ECO:0000259" key="14">
    <source>
        <dbReference type="Pfam" id="PF10585"/>
    </source>
</evidence>
<sequence length="681" mass="75883">MSSAAGSRTTDQSLSPPAKKRRSDYKTNSNSVAENNSSGEMAQNGSTNQENSTTNSIDEGLYSRQLYVLGHEAMRRMQSAEVLICGARGLGIEVAKNIILGGVKSVTIHDTGVCEVKDLSSQYYLTKADIGKNRAQASLEHLRELNSYVSVHAHIENLSEDFLKKFRVVVLTDSSLEEQYSIGDFTHSNGISLIIADTKGLFGQVFCDFGENFTVHDVKGEQPLSAMIASVSKDKNSVVTCLEETRHGFEDGDYVTFSEVQGMIELNGCEPRKVQVFGPYTFGIGDTSNFSDYIRGGVATQVNMPKTINFKSFKEAIVDPEFIMTDFAKLDRPPQLHLAFQAVYNFRQKNGRLPKPWNEGDAEEFLLFCKELNAKNANPVELDENLLKRFAYVCQGELCPMQAVIGGITAQEIMKACSGKFHPIVQWLYFDALECLPEEGTVKEALGEPLGIRYDGQIAVFGNDFQNKLSKLKYFLVGAGAIGCEHLKNMSMMGVASSPEGKIIVTDMDLIERSNLNRQFLFRPWDVGEMKAVVAGKAVLKMNPDVNVEAHQHRVGPETEMIYDDDFFESLDGVANALDNIDARTYMDRRCVYYRKPLLESGTLGTKGNVQVVIPFLTESYASSQDPPEKSIPICTLKNFPNAIEHTLQWARDEFEGLFKQAAENAYLYLTYVSFIKNFEF</sequence>
<evidence type="ECO:0000256" key="5">
    <source>
        <dbReference type="ARBA" id="ARBA00022598"/>
    </source>
</evidence>
<proteinExistence type="inferred from homology"/>
<feature type="active site" description="Glycyl thioester intermediate" evidence="10">
    <location>
        <position position="635"/>
    </location>
</feature>
<dbReference type="Gene3D" id="3.50.50.80">
    <property type="entry name" value="Ubiquitin-activating enzyme E1, inactive adenylation domain, subdomain 1"/>
    <property type="match status" value="1"/>
</dbReference>
<keyword evidence="7 11" id="KW-0833">Ubl conjugation pathway</keyword>
<evidence type="ECO:0000256" key="1">
    <source>
        <dbReference type="ARBA" id="ARBA00000488"/>
    </source>
</evidence>
<dbReference type="InterPro" id="IPR000011">
    <property type="entry name" value="UBQ/SUMO-activ_enz_E1-like"/>
</dbReference>
<dbReference type="InterPro" id="IPR035985">
    <property type="entry name" value="Ubiquitin-activating_enz"/>
</dbReference>
<feature type="compositionally biased region" description="Polar residues" evidence="12">
    <location>
        <begin position="26"/>
        <end position="57"/>
    </location>
</feature>
<evidence type="ECO:0000256" key="8">
    <source>
        <dbReference type="ARBA" id="ARBA00022840"/>
    </source>
</evidence>
<gene>
    <name evidence="17" type="ORF">X975_26635</name>
</gene>
<dbReference type="CDD" id="cd01491">
    <property type="entry name" value="Ube1_repeat1"/>
    <property type="match status" value="1"/>
</dbReference>
<reference evidence="17 18" key="1">
    <citation type="submission" date="2013-11" db="EMBL/GenBank/DDBJ databases">
        <title>Genome sequencing of Stegodyphus mimosarum.</title>
        <authorList>
            <person name="Bechsgaard J."/>
        </authorList>
    </citation>
    <scope>NUCLEOTIDE SEQUENCE [LARGE SCALE GENOMIC DNA]</scope>
</reference>
<dbReference type="GO" id="GO:0006511">
    <property type="term" value="P:ubiquitin-dependent protein catabolic process"/>
    <property type="evidence" value="ECO:0007669"/>
    <property type="project" value="TreeGrafter"/>
</dbReference>
<dbReference type="Gene3D" id="3.40.50.12550">
    <property type="entry name" value="Ubiquitin-activating enzyme E1, inactive adenylation domain, subdomain 2"/>
    <property type="match status" value="1"/>
</dbReference>
<dbReference type="InterPro" id="IPR018074">
    <property type="entry name" value="UBQ-activ_enz_E1_CS"/>
</dbReference>
<dbReference type="InterPro" id="IPR000594">
    <property type="entry name" value="ThiF_NAD_FAD-bd"/>
</dbReference>
<dbReference type="Pfam" id="PF16190">
    <property type="entry name" value="E1_FCCH"/>
    <property type="match status" value="1"/>
</dbReference>
<feature type="domain" description="Ubiquitin-activating enzyme E1 four-helix bundle" evidence="16">
    <location>
        <begin position="304"/>
        <end position="373"/>
    </location>
</feature>
<dbReference type="EMBL" id="KK120915">
    <property type="protein sequence ID" value="KFM79356.1"/>
    <property type="molecule type" value="Genomic_DNA"/>
</dbReference>
<feature type="domain" description="THIF-type NAD/FAD binding fold" evidence="13">
    <location>
        <begin position="454"/>
        <end position="640"/>
    </location>
</feature>
<dbReference type="Gene3D" id="2.40.30.180">
    <property type="entry name" value="Ubiquitin-activating enzyme E1, FCCH domain"/>
    <property type="match status" value="1"/>
</dbReference>
<organism evidence="17 18">
    <name type="scientific">Stegodyphus mimosarum</name>
    <name type="common">African social velvet spider</name>
    <dbReference type="NCBI Taxonomy" id="407821"/>
    <lineage>
        <taxon>Eukaryota</taxon>
        <taxon>Metazoa</taxon>
        <taxon>Ecdysozoa</taxon>
        <taxon>Arthropoda</taxon>
        <taxon>Chelicerata</taxon>
        <taxon>Arachnida</taxon>
        <taxon>Araneae</taxon>
        <taxon>Araneomorphae</taxon>
        <taxon>Entelegynae</taxon>
        <taxon>Eresoidea</taxon>
        <taxon>Eresidae</taxon>
        <taxon>Stegodyphus</taxon>
    </lineage>
</organism>
<evidence type="ECO:0000256" key="6">
    <source>
        <dbReference type="ARBA" id="ARBA00022741"/>
    </source>
</evidence>
<dbReference type="STRING" id="407821.A0A087UPR7"/>
<dbReference type="Gene3D" id="3.40.50.720">
    <property type="entry name" value="NAD(P)-binding Rossmann-like Domain"/>
    <property type="match status" value="1"/>
</dbReference>
<dbReference type="EC" id="6.2.1.45" evidence="4"/>
<feature type="compositionally biased region" description="Polar residues" evidence="12">
    <location>
        <begin position="1"/>
        <end position="15"/>
    </location>
</feature>
<comment type="catalytic activity">
    <reaction evidence="1">
        <text>ATP + ubiquitin + [E1 ubiquitin-activating enzyme]-L-cysteine = AMP + diphosphate + S-ubiquitinyl-[E1 ubiquitin-activating enzyme]-L-cysteine.</text>
        <dbReference type="EC" id="6.2.1.45"/>
    </reaction>
</comment>
<dbReference type="NCBIfam" id="TIGR01408">
    <property type="entry name" value="Ube1"/>
    <property type="match status" value="1"/>
</dbReference>
<comment type="pathway">
    <text evidence="2">Protein modification; protein ubiquitination.</text>
</comment>
<dbReference type="InterPro" id="IPR042302">
    <property type="entry name" value="E1_FCCH_sf"/>
</dbReference>
<dbReference type="SUPFAM" id="SSF69572">
    <property type="entry name" value="Activating enzymes of the ubiquitin-like proteins"/>
    <property type="match status" value="2"/>
</dbReference>
<protein>
    <recommendedName>
        <fullName evidence="4">E1 ubiquitin-activating enzyme</fullName>
        <ecNumber evidence="4">6.2.1.45</ecNumber>
    </recommendedName>
    <alternativeName>
        <fullName evidence="9">Ubiquitin-activating enzyme E1</fullName>
    </alternativeName>
</protein>
<evidence type="ECO:0000256" key="9">
    <source>
        <dbReference type="ARBA" id="ARBA00030371"/>
    </source>
</evidence>
<dbReference type="GO" id="GO:0004839">
    <property type="term" value="F:ubiquitin activating enzyme activity"/>
    <property type="evidence" value="ECO:0007669"/>
    <property type="project" value="UniProtKB-EC"/>
</dbReference>
<keyword evidence="8 11" id="KW-0067">ATP-binding</keyword>
<feature type="domain" description="Ubiquitin-activating enzyme E1 FCCH" evidence="15">
    <location>
        <begin position="234"/>
        <end position="302"/>
    </location>
</feature>
<dbReference type="FunFam" id="3.50.50.80:FF:000001">
    <property type="entry name" value="ubiquitin-like modifier-activating enzyme 1"/>
    <property type="match status" value="1"/>
</dbReference>
<dbReference type="GO" id="GO:0005737">
    <property type="term" value="C:cytoplasm"/>
    <property type="evidence" value="ECO:0007669"/>
    <property type="project" value="TreeGrafter"/>
</dbReference>
<comment type="similarity">
    <text evidence="3 11">Belongs to the ubiquitin-activating E1 family.</text>
</comment>
<dbReference type="PROSITE" id="PS00536">
    <property type="entry name" value="UBIQUITIN_ACTIVAT_1"/>
    <property type="match status" value="1"/>
</dbReference>
<evidence type="ECO:0000256" key="3">
    <source>
        <dbReference type="ARBA" id="ARBA00005673"/>
    </source>
</evidence>
<dbReference type="InterPro" id="IPR018075">
    <property type="entry name" value="UBQ-activ_enz_E1"/>
</dbReference>
<dbReference type="OrthoDB" id="10252231at2759"/>
<evidence type="ECO:0000256" key="12">
    <source>
        <dbReference type="SAM" id="MobiDB-lite"/>
    </source>
</evidence>
<keyword evidence="5 11" id="KW-0436">Ligase</keyword>
<dbReference type="AlphaFoldDB" id="A0A087UPR7"/>
<dbReference type="FunFam" id="2.40.30.180:FF:000001">
    <property type="entry name" value="ubiquitin-like modifier-activating enzyme 1"/>
    <property type="match status" value="1"/>
</dbReference>
<evidence type="ECO:0000259" key="13">
    <source>
        <dbReference type="Pfam" id="PF00899"/>
    </source>
</evidence>
<dbReference type="InterPro" id="IPR032418">
    <property type="entry name" value="E1_FCCH"/>
</dbReference>
<dbReference type="FunFam" id="3.40.50.720:FF:000015">
    <property type="entry name" value="Ubiquitin-activating enzyme E1 1"/>
    <property type="match status" value="1"/>
</dbReference>
<evidence type="ECO:0000313" key="17">
    <source>
        <dbReference type="EMBL" id="KFM79356.1"/>
    </source>
</evidence>
<dbReference type="PANTHER" id="PTHR10953:SF4">
    <property type="entry name" value="UBIQUITIN-ACTIVATING ENZYME E1 C-TERMINAL DOMAIN-CONTAINING PROTEIN"/>
    <property type="match status" value="1"/>
</dbReference>
<dbReference type="PRINTS" id="PR01849">
    <property type="entry name" value="UBIQUITINACT"/>
</dbReference>
<evidence type="ECO:0000256" key="2">
    <source>
        <dbReference type="ARBA" id="ARBA00004906"/>
    </source>
</evidence>